<sequence>MITQFGKTEYHFCGRHSELWQRIFNDTALKIYPTDSEKVVTRKYESTGKFADELSLVLQERYFVPTDFYLIYDDEEMYRQVVGMTE</sequence>
<gene>
    <name evidence="1" type="ORF">OBE_11915</name>
</gene>
<reference evidence="1" key="1">
    <citation type="journal article" date="2013" name="Environ. Microbiol.">
        <title>Microbiota from the distal guts of lean and obese adolescents exhibit partial functional redundancy besides clear differences in community structure.</title>
        <authorList>
            <person name="Ferrer M."/>
            <person name="Ruiz A."/>
            <person name="Lanza F."/>
            <person name="Haange S.B."/>
            <person name="Oberbach A."/>
            <person name="Till H."/>
            <person name="Bargiela R."/>
            <person name="Campoy C."/>
            <person name="Segura M.T."/>
            <person name="Richter M."/>
            <person name="von Bergen M."/>
            <person name="Seifert J."/>
            <person name="Suarez A."/>
        </authorList>
    </citation>
    <scope>NUCLEOTIDE SEQUENCE</scope>
</reference>
<name>K1SLP8_9ZZZZ</name>
<proteinExistence type="predicted"/>
<evidence type="ECO:0000313" key="1">
    <source>
        <dbReference type="EMBL" id="EKC54735.1"/>
    </source>
</evidence>
<comment type="caution">
    <text evidence="1">The sequence shown here is derived from an EMBL/GenBank/DDBJ whole genome shotgun (WGS) entry which is preliminary data.</text>
</comment>
<dbReference type="AlphaFoldDB" id="K1SLP8"/>
<organism evidence="1">
    <name type="scientific">human gut metagenome</name>
    <dbReference type="NCBI Taxonomy" id="408170"/>
    <lineage>
        <taxon>unclassified sequences</taxon>
        <taxon>metagenomes</taxon>
        <taxon>organismal metagenomes</taxon>
    </lineage>
</organism>
<dbReference type="EMBL" id="AJWZ01008221">
    <property type="protein sequence ID" value="EKC54735.1"/>
    <property type="molecule type" value="Genomic_DNA"/>
</dbReference>
<accession>K1SLP8</accession>
<protein>
    <submittedName>
        <fullName evidence="1">Uncharacterized protein</fullName>
    </submittedName>
</protein>